<evidence type="ECO:0000256" key="1">
    <source>
        <dbReference type="SAM" id="MobiDB-lite"/>
    </source>
</evidence>
<dbReference type="OrthoDB" id="6326277at2759"/>
<feature type="region of interest" description="Disordered" evidence="1">
    <location>
        <begin position="49"/>
        <end position="84"/>
    </location>
</feature>
<evidence type="ECO:0000313" key="3">
    <source>
        <dbReference type="Proteomes" id="UP000275846"/>
    </source>
</evidence>
<evidence type="ECO:0000313" key="4">
    <source>
        <dbReference type="WBParaSite" id="SSLN_0001547101-mRNA-1"/>
    </source>
</evidence>
<proteinExistence type="predicted"/>
<dbReference type="WBParaSite" id="SSLN_0001547101-mRNA-1">
    <property type="protein sequence ID" value="SSLN_0001547101-mRNA-1"/>
    <property type="gene ID" value="SSLN_0001547101"/>
</dbReference>
<keyword evidence="3" id="KW-1185">Reference proteome</keyword>
<protein>
    <submittedName>
        <fullName evidence="2 4">Uncharacterized protein</fullName>
    </submittedName>
</protein>
<dbReference type="EMBL" id="UYSU01039424">
    <property type="protein sequence ID" value="VDM01298.1"/>
    <property type="molecule type" value="Genomic_DNA"/>
</dbReference>
<name>A0A183TEL4_SCHSO</name>
<dbReference type="Proteomes" id="UP000275846">
    <property type="component" value="Unassembled WGS sequence"/>
</dbReference>
<gene>
    <name evidence="2" type="ORF">SSLN_LOCUS14912</name>
</gene>
<reference evidence="4" key="1">
    <citation type="submission" date="2016-06" db="UniProtKB">
        <authorList>
            <consortium name="WormBaseParasite"/>
        </authorList>
    </citation>
    <scope>IDENTIFICATION</scope>
</reference>
<reference evidence="2 3" key="2">
    <citation type="submission" date="2018-11" db="EMBL/GenBank/DDBJ databases">
        <authorList>
            <consortium name="Pathogen Informatics"/>
        </authorList>
    </citation>
    <scope>NUCLEOTIDE SEQUENCE [LARGE SCALE GENOMIC DNA]</scope>
    <source>
        <strain evidence="2 3">NST_G2</strain>
    </source>
</reference>
<evidence type="ECO:0000313" key="2">
    <source>
        <dbReference type="EMBL" id="VDM01298.1"/>
    </source>
</evidence>
<sequence>MKLRWQDRIPDTEVLERTRILIIHAMLRQVRLRMSGYLVRMDDERLRNSKLGGQSDRRCKGQKGGSQVTSTVDQHRQCPSPANVPTLSTHILRANRLGRTSSNSMQQQSHKINFCYTYLRHHDDDHPNPW</sequence>
<accession>A0A183TEL4</accession>
<dbReference type="AlphaFoldDB" id="A0A183TEL4"/>
<organism evidence="4">
    <name type="scientific">Schistocephalus solidus</name>
    <name type="common">Tapeworm</name>
    <dbReference type="NCBI Taxonomy" id="70667"/>
    <lineage>
        <taxon>Eukaryota</taxon>
        <taxon>Metazoa</taxon>
        <taxon>Spiralia</taxon>
        <taxon>Lophotrochozoa</taxon>
        <taxon>Platyhelminthes</taxon>
        <taxon>Cestoda</taxon>
        <taxon>Eucestoda</taxon>
        <taxon>Diphyllobothriidea</taxon>
        <taxon>Diphyllobothriidae</taxon>
        <taxon>Schistocephalus</taxon>
    </lineage>
</organism>